<evidence type="ECO:0000313" key="2">
    <source>
        <dbReference type="EMBL" id="CAB5225663.1"/>
    </source>
</evidence>
<dbReference type="EMBL" id="LR798343">
    <property type="protein sequence ID" value="CAB5225663.1"/>
    <property type="molecule type" value="Genomic_DNA"/>
</dbReference>
<sequence>MTHAALLLFALCSAPDPAWPNAMSACEEGEVRARTCEIAIRYVTAGIRPGQELHIWSCEVRG</sequence>
<reference evidence="2" key="1">
    <citation type="submission" date="2020-05" db="EMBL/GenBank/DDBJ databases">
        <authorList>
            <person name="Chiriac C."/>
            <person name="Salcher M."/>
            <person name="Ghai R."/>
            <person name="Kavagutti S V."/>
        </authorList>
    </citation>
    <scope>NUCLEOTIDE SEQUENCE</scope>
</reference>
<protein>
    <submittedName>
        <fullName evidence="2">Uncharacterized protein</fullName>
    </submittedName>
</protein>
<gene>
    <name evidence="1" type="ORF">UFOVP675_37</name>
    <name evidence="2" type="ORF">UFOVP747_62</name>
</gene>
<accession>A0A6J7X480</accession>
<evidence type="ECO:0000313" key="1">
    <source>
        <dbReference type="EMBL" id="CAB4157009.1"/>
    </source>
</evidence>
<proteinExistence type="predicted"/>
<dbReference type="EMBL" id="LR796648">
    <property type="protein sequence ID" value="CAB4157009.1"/>
    <property type="molecule type" value="Genomic_DNA"/>
</dbReference>
<organism evidence="2">
    <name type="scientific">uncultured Caudovirales phage</name>
    <dbReference type="NCBI Taxonomy" id="2100421"/>
    <lineage>
        <taxon>Viruses</taxon>
        <taxon>Duplodnaviria</taxon>
        <taxon>Heunggongvirae</taxon>
        <taxon>Uroviricota</taxon>
        <taxon>Caudoviricetes</taxon>
        <taxon>Peduoviridae</taxon>
        <taxon>Maltschvirus</taxon>
        <taxon>Maltschvirus maltsch</taxon>
    </lineage>
</organism>
<name>A0A6J7X480_9CAUD</name>